<evidence type="ECO:0000313" key="3">
    <source>
        <dbReference type="Proteomes" id="UP000241769"/>
    </source>
</evidence>
<dbReference type="AlphaFoldDB" id="A0A2P6NHV3"/>
<dbReference type="Proteomes" id="UP000241769">
    <property type="component" value="Unassembled WGS sequence"/>
</dbReference>
<gene>
    <name evidence="2" type="ORF">PROFUN_04393</name>
</gene>
<sequence length="279" mass="32245">MYYHPDGVVTTVCPLLLHPLTQALIVSTRQEKSAKLSAAFIQFSFGLFQFISSHTQKREMLSNEWASVADHVNESAEIGETTLRGKKRSMKGVRTRSLKRSCVRETPYSYSSDPSTEPEVSPPPSATENDIELHLDPTQTPRGNKREVIYKLIQPLLLHPPSDNTLYVHIDRMRKLVSRMRYSFTRHLYVPTIVYLQRHTSLWGKLHGEDLWPKLLAALLCSIKMNECDGTIETDVEELCNMQRSDINKMVLDFWESIDYRLYITEEQFHDAERGRVCK</sequence>
<name>A0A2P6NHV3_9EUKA</name>
<evidence type="ECO:0000313" key="2">
    <source>
        <dbReference type="EMBL" id="PRP83519.1"/>
    </source>
</evidence>
<accession>A0A2P6NHV3</accession>
<keyword evidence="3" id="KW-1185">Reference proteome</keyword>
<evidence type="ECO:0000256" key="1">
    <source>
        <dbReference type="SAM" id="MobiDB-lite"/>
    </source>
</evidence>
<feature type="region of interest" description="Disordered" evidence="1">
    <location>
        <begin position="104"/>
        <end position="138"/>
    </location>
</feature>
<protein>
    <submittedName>
        <fullName evidence="2">Uncharacterized protein</fullName>
    </submittedName>
</protein>
<comment type="caution">
    <text evidence="2">The sequence shown here is derived from an EMBL/GenBank/DDBJ whole genome shotgun (WGS) entry which is preliminary data.</text>
</comment>
<dbReference type="EMBL" id="MDYQ01000081">
    <property type="protein sequence ID" value="PRP83519.1"/>
    <property type="molecule type" value="Genomic_DNA"/>
</dbReference>
<dbReference type="OrthoDB" id="244495at2759"/>
<proteinExistence type="predicted"/>
<organism evidence="2 3">
    <name type="scientific">Planoprotostelium fungivorum</name>
    <dbReference type="NCBI Taxonomy" id="1890364"/>
    <lineage>
        <taxon>Eukaryota</taxon>
        <taxon>Amoebozoa</taxon>
        <taxon>Evosea</taxon>
        <taxon>Variosea</taxon>
        <taxon>Cavosteliida</taxon>
        <taxon>Cavosteliaceae</taxon>
        <taxon>Planoprotostelium</taxon>
    </lineage>
</organism>
<dbReference type="InParanoid" id="A0A2P6NHV3"/>
<reference evidence="2 3" key="1">
    <citation type="journal article" date="2018" name="Genome Biol. Evol.">
        <title>Multiple Roots of Fruiting Body Formation in Amoebozoa.</title>
        <authorList>
            <person name="Hillmann F."/>
            <person name="Forbes G."/>
            <person name="Novohradska S."/>
            <person name="Ferling I."/>
            <person name="Riege K."/>
            <person name="Groth M."/>
            <person name="Westermann M."/>
            <person name="Marz M."/>
            <person name="Spaller T."/>
            <person name="Winckler T."/>
            <person name="Schaap P."/>
            <person name="Glockner G."/>
        </authorList>
    </citation>
    <scope>NUCLEOTIDE SEQUENCE [LARGE SCALE GENOMIC DNA]</scope>
    <source>
        <strain evidence="2 3">Jena</strain>
    </source>
</reference>